<name>K9FQ26_PEND2</name>
<evidence type="ECO:0000313" key="2">
    <source>
        <dbReference type="Proteomes" id="UP000009882"/>
    </source>
</evidence>
<protein>
    <submittedName>
        <fullName evidence="1">Uncharacterized protein</fullName>
    </submittedName>
</protein>
<accession>K9FQ26</accession>
<keyword evidence="2" id="KW-1185">Reference proteome</keyword>
<dbReference type="Gene3D" id="2.60.120.10">
    <property type="entry name" value="Jelly Rolls"/>
    <property type="match status" value="1"/>
</dbReference>
<sequence length="171" mass="19515">MLQQERWETLHTRRAVELNSELSNLRKQHHNGSICALPLLGRLVEYFQVPDRPKGPPPHFHQFQTEYFRVENGVLAISVDGAIRRITPEDGEISVKAGSVHNFFIDPDPPESMTVYPSASDSGNDRQLDRIFFENGYGYWHDALLHNGGIDWIQFLAVIIDPERTMSLAFG</sequence>
<reference evidence="2" key="1">
    <citation type="journal article" date="2012" name="BMC Genomics">
        <title>Genome sequence of the necrotrophic fungus Penicillium digitatum, the main postharvest pathogen of citrus.</title>
        <authorList>
            <person name="Marcet-Houben M."/>
            <person name="Ballester A.-R."/>
            <person name="de la Fuente B."/>
            <person name="Harries E."/>
            <person name="Marcos J.F."/>
            <person name="Gonzalez-Candelas L."/>
            <person name="Gabaldon T."/>
        </authorList>
    </citation>
    <scope>NUCLEOTIDE SEQUENCE [LARGE SCALE GENOMIC DNA]</scope>
    <source>
        <strain evidence="2">PHI26 / CECT 20796</strain>
    </source>
</reference>
<comment type="caution">
    <text evidence="1">The sequence shown here is derived from an EMBL/GenBank/DDBJ whole genome shotgun (WGS) entry which is preliminary data.</text>
</comment>
<dbReference type="eggNOG" id="ENOG502R8E2">
    <property type="taxonomic scope" value="Eukaryota"/>
</dbReference>
<proteinExistence type="predicted"/>
<dbReference type="InParanoid" id="K9FQ26"/>
<dbReference type="InterPro" id="IPR011051">
    <property type="entry name" value="RmlC_Cupin_sf"/>
</dbReference>
<dbReference type="EMBL" id="AKCT01000319">
    <property type="protein sequence ID" value="EKV04828.1"/>
    <property type="molecule type" value="Genomic_DNA"/>
</dbReference>
<dbReference type="SUPFAM" id="SSF51182">
    <property type="entry name" value="RmlC-like cupins"/>
    <property type="match status" value="1"/>
</dbReference>
<dbReference type="HOGENOM" id="CLU_1563388_0_0_1"/>
<dbReference type="AlphaFoldDB" id="K9FQ26"/>
<evidence type="ECO:0000313" key="1">
    <source>
        <dbReference type="EMBL" id="EKV04828.1"/>
    </source>
</evidence>
<gene>
    <name evidence="1" type="ORF">PDIG_86290</name>
</gene>
<dbReference type="OrthoDB" id="9976870at2759"/>
<dbReference type="InterPro" id="IPR014710">
    <property type="entry name" value="RmlC-like_jellyroll"/>
</dbReference>
<dbReference type="Proteomes" id="UP000009882">
    <property type="component" value="Unassembled WGS sequence"/>
</dbReference>
<organism evidence="1 2">
    <name type="scientific">Penicillium digitatum (strain PHI26 / CECT 20796)</name>
    <name type="common">Green mold</name>
    <dbReference type="NCBI Taxonomy" id="1170229"/>
    <lineage>
        <taxon>Eukaryota</taxon>
        <taxon>Fungi</taxon>
        <taxon>Dikarya</taxon>
        <taxon>Ascomycota</taxon>
        <taxon>Pezizomycotina</taxon>
        <taxon>Eurotiomycetes</taxon>
        <taxon>Eurotiomycetidae</taxon>
        <taxon>Eurotiales</taxon>
        <taxon>Aspergillaceae</taxon>
        <taxon>Penicillium</taxon>
    </lineage>
</organism>
<dbReference type="STRING" id="1170229.K9FQ26"/>